<evidence type="ECO:0000313" key="2">
    <source>
        <dbReference type="EMBL" id="KCZ72392.1"/>
    </source>
</evidence>
<dbReference type="AlphaFoldDB" id="A0A062V4Z8"/>
<keyword evidence="3" id="KW-1185">Reference proteome</keyword>
<evidence type="ECO:0000256" key="1">
    <source>
        <dbReference type="SAM" id="MobiDB-lite"/>
    </source>
</evidence>
<name>A0A062V4Z8_9EURY</name>
<dbReference type="EMBL" id="JMIY01000002">
    <property type="protein sequence ID" value="KCZ72392.1"/>
    <property type="molecule type" value="Genomic_DNA"/>
</dbReference>
<feature type="compositionally biased region" description="Basic residues" evidence="1">
    <location>
        <begin position="39"/>
        <end position="49"/>
    </location>
</feature>
<gene>
    <name evidence="2" type="ORF">ANME2D_00819</name>
</gene>
<protein>
    <submittedName>
        <fullName evidence="2">Uncharacterized protein</fullName>
    </submittedName>
</protein>
<feature type="compositionally biased region" description="Pro residues" evidence="1">
    <location>
        <begin position="82"/>
        <end position="103"/>
    </location>
</feature>
<comment type="caution">
    <text evidence="2">The sequence shown here is derived from an EMBL/GenBank/DDBJ whole genome shotgun (WGS) entry which is preliminary data.</text>
</comment>
<accession>A0A062V4Z8</accession>
<evidence type="ECO:0000313" key="3">
    <source>
        <dbReference type="Proteomes" id="UP000027153"/>
    </source>
</evidence>
<feature type="region of interest" description="Disordered" evidence="1">
    <location>
        <begin position="23"/>
        <end position="109"/>
    </location>
</feature>
<dbReference type="Proteomes" id="UP000027153">
    <property type="component" value="Unassembled WGS sequence"/>
</dbReference>
<sequence length="109" mass="11131" precursor="true">MRKILILTLMVSTVLGMTVPTVMADVGTKGGGDGDIKITSHHPSHKGGKPHGLPPGQIGKPQGPKPGHKSGGASISSHKPSHNPPGKFPPGNPKPPGKFPPGNPKKKVP</sequence>
<dbReference type="RefSeq" id="WP_157833954.1">
    <property type="nucleotide sequence ID" value="NZ_JMIY01000002.1"/>
</dbReference>
<proteinExistence type="predicted"/>
<reference evidence="2 3" key="1">
    <citation type="journal article" date="2013" name="Nature">
        <title>Anaerobic oxidation of methane coupled to nitrate reduction in a novel archaeal lineage.</title>
        <authorList>
            <person name="Haroon M.F."/>
            <person name="Hu S."/>
            <person name="Shi Y."/>
            <person name="Imelfort M."/>
            <person name="Keller J."/>
            <person name="Hugenholtz P."/>
            <person name="Yuan Z."/>
            <person name="Tyson G.W."/>
        </authorList>
    </citation>
    <scope>NUCLEOTIDE SEQUENCE [LARGE SCALE GENOMIC DNA]</scope>
    <source>
        <strain evidence="2 3">ANME-2d</strain>
    </source>
</reference>
<organism evidence="2 3">
    <name type="scientific">Candidatus Methanoperedens nitratireducens</name>
    <dbReference type="NCBI Taxonomy" id="1392998"/>
    <lineage>
        <taxon>Archaea</taxon>
        <taxon>Methanobacteriati</taxon>
        <taxon>Methanobacteriota</taxon>
        <taxon>Stenosarchaea group</taxon>
        <taxon>Methanomicrobia</taxon>
        <taxon>Methanosarcinales</taxon>
        <taxon>ANME-2 cluster</taxon>
        <taxon>Candidatus Methanoperedentaceae</taxon>
        <taxon>Candidatus Methanoperedens</taxon>
    </lineage>
</organism>